<dbReference type="RefSeq" id="WP_267534098.1">
    <property type="nucleotide sequence ID" value="NZ_JAPNKA010000001.1"/>
</dbReference>
<comment type="caution">
    <text evidence="3">The sequence shown here is derived from an EMBL/GenBank/DDBJ whole genome shotgun (WGS) entry which is preliminary data.</text>
</comment>
<sequence length="540" mass="61374">MADTNATELLNKLFTGVKLGEVPAKPLPMLETGLQPAYANALDEKDVKENDRFLSSLAALLYNVEPVKRDDDATKLRFDKGSVAKAIQRVDELIETQLNSILHDENFQKMEAAWRGLEDLVNNTNFQANITIELLDVKKEELAQDFESNSSDIFSSSLFKKVYVQEYDQYGGRPYGVMLGLYEFDPSLPMELAWLERMSWVANAAHCPFISAADYRFFSLDKKTFDAQGLEALRSLDGVLSEPRYSKWKMLRDSESGAYIGLTLPRYILRQPWHPEKNPCDEVSTFTERTLEYAEVDEQTKRVLELLPDDDERKKPKAVEVISKNYLWGNAAILLARNLVKAFEQSGWCQSIRGPKGGGQIKGLPVDTFELRGQKAIQPPVEMIIPDYREYEFARNGFIPLVYRKNEGEATFFSTQSLKSTKRFKDAKDSENSQLVANLAYTFSITRIAHYIKCIMRDNIGSTADAPYIQRQIDAWLAGYVTTVINPDDLTLRRFPFKATSVNVVNKPGQIGWYSCVISVLPHIQFEGLDVELRLESRLG</sequence>
<keyword evidence="4" id="KW-1185">Reference proteome</keyword>
<protein>
    <submittedName>
        <fullName evidence="3">Type VI secretion system contractile sheath large subunit</fullName>
    </submittedName>
</protein>
<accession>A0ABT4A0G5</accession>
<dbReference type="Pfam" id="PF05943">
    <property type="entry name" value="VipB"/>
    <property type="match status" value="1"/>
</dbReference>
<dbReference type="Pfam" id="PF18945">
    <property type="entry name" value="VipB_2"/>
    <property type="match status" value="1"/>
</dbReference>
<dbReference type="EMBL" id="JAPNKA010000001">
    <property type="protein sequence ID" value="MCY1075149.1"/>
    <property type="molecule type" value="Genomic_DNA"/>
</dbReference>
<dbReference type="NCBIfam" id="TIGR03355">
    <property type="entry name" value="VI_chp_2"/>
    <property type="match status" value="1"/>
</dbReference>
<dbReference type="InterPro" id="IPR010269">
    <property type="entry name" value="T6SS_TssC-like"/>
</dbReference>
<dbReference type="PANTHER" id="PTHR35565:SF1">
    <property type="entry name" value="TYPE VI SECRETION SYSTEM CONTRACTILE SHEATH LARGE SUBUNIT"/>
    <property type="match status" value="1"/>
</dbReference>
<evidence type="ECO:0000313" key="4">
    <source>
        <dbReference type="Proteomes" id="UP001207654"/>
    </source>
</evidence>
<feature type="domain" description="TssC1 C-terminal" evidence="2">
    <location>
        <begin position="429"/>
        <end position="539"/>
    </location>
</feature>
<dbReference type="InterPro" id="IPR044031">
    <property type="entry name" value="TssC1_N"/>
</dbReference>
<dbReference type="PANTHER" id="PTHR35565">
    <property type="entry name" value="CYTOPLASMIC PROTEIN-RELATED"/>
    <property type="match status" value="1"/>
</dbReference>
<proteinExistence type="predicted"/>
<organism evidence="3 4">
    <name type="scientific">Archangium lansingense</name>
    <dbReference type="NCBI Taxonomy" id="2995310"/>
    <lineage>
        <taxon>Bacteria</taxon>
        <taxon>Pseudomonadati</taxon>
        <taxon>Myxococcota</taxon>
        <taxon>Myxococcia</taxon>
        <taxon>Myxococcales</taxon>
        <taxon>Cystobacterineae</taxon>
        <taxon>Archangiaceae</taxon>
        <taxon>Archangium</taxon>
    </lineage>
</organism>
<dbReference type="InterPro" id="IPR044032">
    <property type="entry name" value="TssC1_C"/>
</dbReference>
<gene>
    <name evidence="3" type="primary">tssC</name>
    <name evidence="3" type="ORF">OV287_11660</name>
</gene>
<dbReference type="Proteomes" id="UP001207654">
    <property type="component" value="Unassembled WGS sequence"/>
</dbReference>
<name>A0ABT4A0G5_9BACT</name>
<evidence type="ECO:0000259" key="2">
    <source>
        <dbReference type="Pfam" id="PF18945"/>
    </source>
</evidence>
<evidence type="ECO:0000259" key="1">
    <source>
        <dbReference type="Pfam" id="PF05943"/>
    </source>
</evidence>
<reference evidence="3 4" key="1">
    <citation type="submission" date="2022-11" db="EMBL/GenBank/DDBJ databases">
        <title>Minimal conservation of predation-associated metabolite biosynthetic gene clusters underscores biosynthetic potential of Myxococcota including descriptions for ten novel species: Archangium lansinium sp. nov., Myxococcus landrumus sp. nov., Nannocystis bai.</title>
        <authorList>
            <person name="Ahearne A."/>
            <person name="Stevens C."/>
            <person name="Phillips K."/>
        </authorList>
    </citation>
    <scope>NUCLEOTIDE SEQUENCE [LARGE SCALE GENOMIC DNA]</scope>
    <source>
        <strain evidence="3 4">MIWBW</strain>
    </source>
</reference>
<feature type="domain" description="TssC1 N-terminal" evidence="1">
    <location>
        <begin position="85"/>
        <end position="419"/>
    </location>
</feature>
<evidence type="ECO:0000313" key="3">
    <source>
        <dbReference type="EMBL" id="MCY1075149.1"/>
    </source>
</evidence>